<dbReference type="Proteomes" id="UP000267268">
    <property type="component" value="Chromosome 1"/>
</dbReference>
<dbReference type="KEGG" id="fll:EI427_07125"/>
<evidence type="ECO:0000313" key="3">
    <source>
        <dbReference type="Proteomes" id="UP000267268"/>
    </source>
</evidence>
<dbReference type="InterPro" id="IPR025665">
    <property type="entry name" value="Beta-barrel_OMP_2"/>
</dbReference>
<keyword evidence="3" id="KW-1185">Reference proteome</keyword>
<name>A0A3Q9FPR8_9BACT</name>
<organism evidence="2 3">
    <name type="scientific">Flammeovirga pectinis</name>
    <dbReference type="NCBI Taxonomy" id="2494373"/>
    <lineage>
        <taxon>Bacteria</taxon>
        <taxon>Pseudomonadati</taxon>
        <taxon>Bacteroidota</taxon>
        <taxon>Cytophagia</taxon>
        <taxon>Cytophagales</taxon>
        <taxon>Flammeovirgaceae</taxon>
        <taxon>Flammeovirga</taxon>
    </lineage>
</organism>
<dbReference type="EMBL" id="CP034562">
    <property type="protein sequence ID" value="AZQ62017.1"/>
    <property type="molecule type" value="Genomic_DNA"/>
</dbReference>
<evidence type="ECO:0000259" key="1">
    <source>
        <dbReference type="Pfam" id="PF13568"/>
    </source>
</evidence>
<reference evidence="2 3" key="1">
    <citation type="submission" date="2018-12" db="EMBL/GenBank/DDBJ databases">
        <title>Flammeovirga pectinis sp. nov., isolated from the gut of the Korean scallop, Patinopecten yessoensis.</title>
        <authorList>
            <person name="Bae J.-W."/>
            <person name="Jeong Y.-S."/>
            <person name="Kang W."/>
        </authorList>
    </citation>
    <scope>NUCLEOTIDE SEQUENCE [LARGE SCALE GENOMIC DNA]</scope>
    <source>
        <strain evidence="2 3">L12M1</strain>
    </source>
</reference>
<proteinExistence type="predicted"/>
<dbReference type="OrthoDB" id="947434at2"/>
<gene>
    <name evidence="2" type="ORF">EI427_07125</name>
</gene>
<dbReference type="AlphaFoldDB" id="A0A3Q9FPR8"/>
<sequence length="200" mass="21920">MRKIFLTLGLLLSSYIVFGQGVMIAAKVGTNISKIRTNRTNDFSYKPNITFGGVVEAATSDVFSLQAECLYSMIRSKSMGTTVSLNYVDIPLLAKFSVGKKNRFFFNFGPMVSVLAKAKENGPTNIIDGSLSPSESTNDRNVNRYLNDSNISLVFGIGAMVDNIMIDFRYIAGLSDITRVSGDDLSISRFDVTLAYALVF</sequence>
<accession>A0A3Q9FPR8</accession>
<dbReference type="Pfam" id="PF13568">
    <property type="entry name" value="OMP_b-brl_2"/>
    <property type="match status" value="1"/>
</dbReference>
<dbReference type="RefSeq" id="WP_126613120.1">
    <property type="nucleotide sequence ID" value="NZ_CP034562.1"/>
</dbReference>
<protein>
    <submittedName>
        <fullName evidence="2">PorT family protein</fullName>
    </submittedName>
</protein>
<evidence type="ECO:0000313" key="2">
    <source>
        <dbReference type="EMBL" id="AZQ62017.1"/>
    </source>
</evidence>
<feature type="domain" description="Outer membrane protein beta-barrel" evidence="1">
    <location>
        <begin position="22"/>
        <end position="178"/>
    </location>
</feature>